<reference evidence="3" key="1">
    <citation type="submission" date="2022-12" db="EMBL/GenBank/DDBJ databases">
        <authorList>
            <person name="Petersen C."/>
        </authorList>
    </citation>
    <scope>NUCLEOTIDE SEQUENCE</scope>
    <source>
        <strain evidence="3">IBT 29677</strain>
    </source>
</reference>
<proteinExistence type="predicted"/>
<feature type="compositionally biased region" description="Basic and acidic residues" evidence="1">
    <location>
        <begin position="32"/>
        <end position="41"/>
    </location>
</feature>
<evidence type="ECO:0000256" key="1">
    <source>
        <dbReference type="SAM" id="MobiDB-lite"/>
    </source>
</evidence>
<organism evidence="3 4">
    <name type="scientific">Penicillium cosmopolitanum</name>
    <dbReference type="NCBI Taxonomy" id="1131564"/>
    <lineage>
        <taxon>Eukaryota</taxon>
        <taxon>Fungi</taxon>
        <taxon>Dikarya</taxon>
        <taxon>Ascomycota</taxon>
        <taxon>Pezizomycotina</taxon>
        <taxon>Eurotiomycetes</taxon>
        <taxon>Eurotiomycetidae</taxon>
        <taxon>Eurotiales</taxon>
        <taxon>Aspergillaceae</taxon>
        <taxon>Penicillium</taxon>
    </lineage>
</organism>
<dbReference type="AlphaFoldDB" id="A0A9W9SIA9"/>
<gene>
    <name evidence="3" type="ORF">N7509_012039</name>
</gene>
<dbReference type="EMBL" id="JAPZBU010000011">
    <property type="protein sequence ID" value="KAJ5378920.1"/>
    <property type="molecule type" value="Genomic_DNA"/>
</dbReference>
<reference evidence="3" key="2">
    <citation type="journal article" date="2023" name="IMA Fungus">
        <title>Comparative genomic study of the Penicillium genus elucidates a diverse pangenome and 15 lateral gene transfer events.</title>
        <authorList>
            <person name="Petersen C."/>
            <person name="Sorensen T."/>
            <person name="Nielsen M.R."/>
            <person name="Sondergaard T.E."/>
            <person name="Sorensen J.L."/>
            <person name="Fitzpatrick D.A."/>
            <person name="Frisvad J.C."/>
            <person name="Nielsen K.L."/>
        </authorList>
    </citation>
    <scope>NUCLEOTIDE SEQUENCE</scope>
    <source>
        <strain evidence="3">IBT 29677</strain>
    </source>
</reference>
<sequence length="632" mass="70799">MPQVPGRPQLQPGFNPPKIQPLQNTVRPPAPVKRESSDRSRFANRPQPQSPRQRGRPRRAPPRITPKAPSGPAERRNLPPVATELNVPPAQGTAVIIHGPRILDSVIARRKEPPPYEAHCKVGQTLKRAREEYSANSLCLFKLMFHWPPEDGLTMKGCFGADLEDLDSLRKTWRVHIYIQHDLNNYLCVASAQSFDRKEMVQVLRNLYTEKYARLKLQIKAYLVEPPLVTEPGDKVIISKCNGFYHPTLQKDQNNQLQPLQTEDQKRNEAAGTRGNNLMAGVPSANHDLIRSHLDRCLSMLKYVDSQVGLRVKFGTFILSRWKTPGGSASYPLHKFPEILTDNKWQGRLVPGLGLSQTNLLRRCLQAQDTLLPMGTAKGITNAGLNPDTMKTLHSASFEFAKAEKSTTTFRLDVNFNQDHSAIESGSAQYRWFKTSTGATRLPPLQLAMIDFDRVNWEMGMDLFEPLAKEDLSEAQIEFANNVKLDPVRGATPISSEPRRKIMFADTALISKLVQKTALQFKVTGTDYVLELARFEESQYSLTGRTQWTPPNVQWGACLTSPGWDSLLNDKKKRLDKLGLGSLFPRVSDFHDFLKIVRKISGILGPMPNLGGSDEGNGDLSGVLDSELGTLF</sequence>
<evidence type="ECO:0000313" key="3">
    <source>
        <dbReference type="EMBL" id="KAJ5378920.1"/>
    </source>
</evidence>
<keyword evidence="4" id="KW-1185">Reference proteome</keyword>
<dbReference type="Pfam" id="PF25482">
    <property type="entry name" value="DUF7905"/>
    <property type="match status" value="1"/>
</dbReference>
<feature type="compositionally biased region" description="Polar residues" evidence="1">
    <location>
        <begin position="250"/>
        <end position="262"/>
    </location>
</feature>
<evidence type="ECO:0000313" key="4">
    <source>
        <dbReference type="Proteomes" id="UP001147747"/>
    </source>
</evidence>
<evidence type="ECO:0000259" key="2">
    <source>
        <dbReference type="Pfam" id="PF25482"/>
    </source>
</evidence>
<accession>A0A9W9SIA9</accession>
<dbReference type="Proteomes" id="UP001147747">
    <property type="component" value="Unassembled WGS sequence"/>
</dbReference>
<comment type="caution">
    <text evidence="3">The sequence shown here is derived from an EMBL/GenBank/DDBJ whole genome shotgun (WGS) entry which is preliminary data.</text>
</comment>
<feature type="domain" description="DUF7905" evidence="2">
    <location>
        <begin position="283"/>
        <end position="570"/>
    </location>
</feature>
<feature type="region of interest" description="Disordered" evidence="1">
    <location>
        <begin position="249"/>
        <end position="278"/>
    </location>
</feature>
<dbReference type="RefSeq" id="XP_056482706.1">
    <property type="nucleotide sequence ID" value="XM_056636676.1"/>
</dbReference>
<protein>
    <recommendedName>
        <fullName evidence="2">DUF7905 domain-containing protein</fullName>
    </recommendedName>
</protein>
<dbReference type="GeneID" id="81375656"/>
<dbReference type="OrthoDB" id="4739136at2759"/>
<dbReference type="InterPro" id="IPR057227">
    <property type="entry name" value="DUF7905"/>
</dbReference>
<name>A0A9W9SIA9_9EURO</name>
<feature type="region of interest" description="Disordered" evidence="1">
    <location>
        <begin position="1"/>
        <end position="85"/>
    </location>
</feature>